<gene>
    <name evidence="3" type="ORF">F2P81_009102</name>
</gene>
<proteinExistence type="predicted"/>
<keyword evidence="1" id="KW-0175">Coiled coil</keyword>
<organism evidence="3 4">
    <name type="scientific">Scophthalmus maximus</name>
    <name type="common">Turbot</name>
    <name type="synonym">Psetta maxima</name>
    <dbReference type="NCBI Taxonomy" id="52904"/>
    <lineage>
        <taxon>Eukaryota</taxon>
        <taxon>Metazoa</taxon>
        <taxon>Chordata</taxon>
        <taxon>Craniata</taxon>
        <taxon>Vertebrata</taxon>
        <taxon>Euteleostomi</taxon>
        <taxon>Actinopterygii</taxon>
        <taxon>Neopterygii</taxon>
        <taxon>Teleostei</taxon>
        <taxon>Neoteleostei</taxon>
        <taxon>Acanthomorphata</taxon>
        <taxon>Carangaria</taxon>
        <taxon>Pleuronectiformes</taxon>
        <taxon>Pleuronectoidei</taxon>
        <taxon>Scophthalmidae</taxon>
        <taxon>Scophthalmus</taxon>
    </lineage>
</organism>
<protein>
    <recommendedName>
        <fullName evidence="5">BICD family-like cargo adapter 1</fullName>
    </recommendedName>
</protein>
<feature type="compositionally biased region" description="Polar residues" evidence="2">
    <location>
        <begin position="90"/>
        <end position="103"/>
    </location>
</feature>
<dbReference type="Proteomes" id="UP000438429">
    <property type="component" value="Unassembled WGS sequence"/>
</dbReference>
<dbReference type="GO" id="GO:0047496">
    <property type="term" value="P:vesicle transport along microtubule"/>
    <property type="evidence" value="ECO:0007669"/>
    <property type="project" value="TreeGrafter"/>
</dbReference>
<evidence type="ECO:0000313" key="3">
    <source>
        <dbReference type="EMBL" id="KAF0038618.1"/>
    </source>
</evidence>
<name>A0A6A4T2Q1_SCOMX</name>
<comment type="caution">
    <text evidence="3">The sequence shown here is derived from an EMBL/GenBank/DDBJ whole genome shotgun (WGS) entry which is preliminary data.</text>
</comment>
<feature type="compositionally biased region" description="Low complexity" evidence="2">
    <location>
        <begin position="104"/>
        <end position="121"/>
    </location>
</feature>
<dbReference type="PANTHER" id="PTHR32123">
    <property type="entry name" value="BICD FAMILY-LIKE CARGO ADAPTER"/>
    <property type="match status" value="1"/>
</dbReference>
<accession>A0A6A4T2Q1</accession>
<dbReference type="PANTHER" id="PTHR32123:SF10">
    <property type="entry name" value="BICD FAMILY-LIKE CARGO ADAPTER 1-RELATED"/>
    <property type="match status" value="1"/>
</dbReference>
<evidence type="ECO:0000256" key="2">
    <source>
        <dbReference type="SAM" id="MobiDB-lite"/>
    </source>
</evidence>
<feature type="region of interest" description="Disordered" evidence="2">
    <location>
        <begin position="54"/>
        <end position="162"/>
    </location>
</feature>
<evidence type="ECO:0000313" key="4">
    <source>
        <dbReference type="Proteomes" id="UP000438429"/>
    </source>
</evidence>
<dbReference type="InterPro" id="IPR051149">
    <property type="entry name" value="Spindly/BICDR_Dynein_Adapter"/>
</dbReference>
<reference evidence="3 4" key="1">
    <citation type="submission" date="2019-06" db="EMBL/GenBank/DDBJ databases">
        <title>Draft genomes of female and male turbot (Scophthalmus maximus).</title>
        <authorList>
            <person name="Xu H."/>
            <person name="Xu X.-W."/>
            <person name="Shao C."/>
            <person name="Chen S."/>
        </authorList>
    </citation>
    <scope>NUCLEOTIDE SEQUENCE [LARGE SCALE GENOMIC DNA]</scope>
    <source>
        <strain evidence="3">Ysfricsl-2016a</strain>
        <tissue evidence="3">Blood</tissue>
    </source>
</reference>
<sequence length="162" mass="18116">MEAELLRSKTEMMLLNNQLLEAVQKRLELSLELEAWKEDVQVILQQHLQSQQQAEQAQKKPSRLGILRRTTRQPIQRPATFPVSTPTPPKTNSKQIFLTTAKVSSSSSSPTASISSTPSPTGTRRNWMDKLRRGKNTQEGEDAAGQNSERGVMDGFQVVSLD</sequence>
<dbReference type="EMBL" id="VEVO01000008">
    <property type="protein sequence ID" value="KAF0038618.1"/>
    <property type="molecule type" value="Genomic_DNA"/>
</dbReference>
<evidence type="ECO:0008006" key="5">
    <source>
        <dbReference type="Google" id="ProtNLM"/>
    </source>
</evidence>
<dbReference type="AlphaFoldDB" id="A0A6A4T2Q1"/>
<dbReference type="GO" id="GO:0055107">
    <property type="term" value="P:Golgi to secretory granule transport"/>
    <property type="evidence" value="ECO:0007669"/>
    <property type="project" value="TreeGrafter"/>
</dbReference>
<evidence type="ECO:0000256" key="1">
    <source>
        <dbReference type="ARBA" id="ARBA00023054"/>
    </source>
</evidence>